<name>A0A314L391_NICAT</name>
<evidence type="ECO:0000313" key="1">
    <source>
        <dbReference type="EMBL" id="OIT35434.1"/>
    </source>
</evidence>
<dbReference type="SUPFAM" id="SSF56672">
    <property type="entry name" value="DNA/RNA polymerases"/>
    <property type="match status" value="2"/>
</dbReference>
<feature type="non-terminal residue" evidence="1">
    <location>
        <position position="1"/>
    </location>
</feature>
<dbReference type="Gene3D" id="3.30.70.270">
    <property type="match status" value="1"/>
</dbReference>
<dbReference type="InterPro" id="IPR051320">
    <property type="entry name" value="Viral_Replic_Matur_Polypro"/>
</dbReference>
<accession>A0A314L391</accession>
<dbReference type="InterPro" id="IPR043128">
    <property type="entry name" value="Rev_trsase/Diguanyl_cyclase"/>
</dbReference>
<dbReference type="PANTHER" id="PTHR33064:SF37">
    <property type="entry name" value="RIBONUCLEASE H"/>
    <property type="match status" value="1"/>
</dbReference>
<gene>
    <name evidence="1" type="ORF">A4A49_63765</name>
</gene>
<comment type="caution">
    <text evidence="1">The sequence shown here is derived from an EMBL/GenBank/DDBJ whole genome shotgun (WGS) entry which is preliminary data.</text>
</comment>
<dbReference type="InterPro" id="IPR043502">
    <property type="entry name" value="DNA/RNA_pol_sf"/>
</dbReference>
<sequence>EKLEAAVLHLNGRTESWYFSYHQSRGTVRWPEFVEEISKRFEESDNSNLNLLGEFKRIEKQGSGIEFEHKLRMLDTGGCDMVLGVDWMRKHNPILFDFIGYRLQVSVKGKRVELKGFSEEGSLQSLSAAGVKQLLKKGQLLWAHLFTITAQPTTEERSIPGQIRRLLIEFSGVFAEPKSLPPQRSHDHFTPLKSDTAPVSIRPYRYNHFEKNELEKQVTDMLNNGVATDPAKIEVMLNWPVPKSVKALRGFLGLTGYYRRFVKSYGIISKPLTNLLKKNSFQWSKEAETAFNQLK</sequence>
<dbReference type="STRING" id="49451.A0A314L391"/>
<feature type="non-terminal residue" evidence="1">
    <location>
        <position position="295"/>
    </location>
</feature>
<proteinExistence type="predicted"/>
<dbReference type="PANTHER" id="PTHR33064">
    <property type="entry name" value="POL PROTEIN"/>
    <property type="match status" value="1"/>
</dbReference>
<dbReference type="Gene3D" id="2.40.70.10">
    <property type="entry name" value="Acid Proteases"/>
    <property type="match status" value="1"/>
</dbReference>
<dbReference type="FunFam" id="3.30.70.270:FF:000020">
    <property type="entry name" value="Transposon Tf2-6 polyprotein-like Protein"/>
    <property type="match status" value="1"/>
</dbReference>
<evidence type="ECO:0000313" key="2">
    <source>
        <dbReference type="Proteomes" id="UP000187609"/>
    </source>
</evidence>
<protein>
    <submittedName>
        <fullName evidence="1">Mitochondrial protein</fullName>
    </submittedName>
</protein>
<dbReference type="Gramene" id="OIT35434">
    <property type="protein sequence ID" value="OIT35434"/>
    <property type="gene ID" value="A4A49_63765"/>
</dbReference>
<dbReference type="Proteomes" id="UP000187609">
    <property type="component" value="Unassembled WGS sequence"/>
</dbReference>
<organism evidence="1 2">
    <name type="scientific">Nicotiana attenuata</name>
    <name type="common">Coyote tobacco</name>
    <dbReference type="NCBI Taxonomy" id="49451"/>
    <lineage>
        <taxon>Eukaryota</taxon>
        <taxon>Viridiplantae</taxon>
        <taxon>Streptophyta</taxon>
        <taxon>Embryophyta</taxon>
        <taxon>Tracheophyta</taxon>
        <taxon>Spermatophyta</taxon>
        <taxon>Magnoliopsida</taxon>
        <taxon>eudicotyledons</taxon>
        <taxon>Gunneridae</taxon>
        <taxon>Pentapetalae</taxon>
        <taxon>asterids</taxon>
        <taxon>lamiids</taxon>
        <taxon>Solanales</taxon>
        <taxon>Solanaceae</taxon>
        <taxon>Nicotianoideae</taxon>
        <taxon>Nicotianeae</taxon>
        <taxon>Nicotiana</taxon>
    </lineage>
</organism>
<keyword evidence="2" id="KW-1185">Reference proteome</keyword>
<reference evidence="1" key="1">
    <citation type="submission" date="2016-11" db="EMBL/GenBank/DDBJ databases">
        <title>The genome of Nicotiana attenuata.</title>
        <authorList>
            <person name="Xu S."/>
            <person name="Brockmoeller T."/>
            <person name="Gaquerel E."/>
            <person name="Navarro A."/>
            <person name="Kuhl H."/>
            <person name="Gase K."/>
            <person name="Ling Z."/>
            <person name="Zhou W."/>
            <person name="Kreitzer C."/>
            <person name="Stanke M."/>
            <person name="Tang H."/>
            <person name="Lyons E."/>
            <person name="Pandey P."/>
            <person name="Pandey S.P."/>
            <person name="Timmermann B."/>
            <person name="Baldwin I.T."/>
        </authorList>
    </citation>
    <scope>NUCLEOTIDE SEQUENCE [LARGE SCALE GENOMIC DNA]</scope>
    <source>
        <strain evidence="1">UT</strain>
    </source>
</reference>
<dbReference type="EMBL" id="MJEQ01000559">
    <property type="protein sequence ID" value="OIT35434.1"/>
    <property type="molecule type" value="Genomic_DNA"/>
</dbReference>
<dbReference type="AlphaFoldDB" id="A0A314L391"/>
<dbReference type="InterPro" id="IPR021109">
    <property type="entry name" value="Peptidase_aspartic_dom_sf"/>
</dbReference>